<reference evidence="2" key="1">
    <citation type="journal article" date="2020" name="Stud. Mycol.">
        <title>101 Dothideomycetes genomes: a test case for predicting lifestyles and emergence of pathogens.</title>
        <authorList>
            <person name="Haridas S."/>
            <person name="Albert R."/>
            <person name="Binder M."/>
            <person name="Bloem J."/>
            <person name="Labutti K."/>
            <person name="Salamov A."/>
            <person name="Andreopoulos B."/>
            <person name="Baker S."/>
            <person name="Barry K."/>
            <person name="Bills G."/>
            <person name="Bluhm B."/>
            <person name="Cannon C."/>
            <person name="Castanera R."/>
            <person name="Culley D."/>
            <person name="Daum C."/>
            <person name="Ezra D."/>
            <person name="Gonzalez J."/>
            <person name="Henrissat B."/>
            <person name="Kuo A."/>
            <person name="Liang C."/>
            <person name="Lipzen A."/>
            <person name="Lutzoni F."/>
            <person name="Magnuson J."/>
            <person name="Mondo S."/>
            <person name="Nolan M."/>
            <person name="Ohm R."/>
            <person name="Pangilinan J."/>
            <person name="Park H.-J."/>
            <person name="Ramirez L."/>
            <person name="Alfaro M."/>
            <person name="Sun H."/>
            <person name="Tritt A."/>
            <person name="Yoshinaga Y."/>
            <person name="Zwiers L.-H."/>
            <person name="Turgeon B."/>
            <person name="Goodwin S."/>
            <person name="Spatafora J."/>
            <person name="Crous P."/>
            <person name="Grigoriev I."/>
        </authorList>
    </citation>
    <scope>NUCLEOTIDE SEQUENCE</scope>
    <source>
        <strain evidence="2">CBS 262.69</strain>
    </source>
</reference>
<proteinExistence type="predicted"/>
<feature type="region of interest" description="Disordered" evidence="1">
    <location>
        <begin position="96"/>
        <end position="143"/>
    </location>
</feature>
<name>A0A6G1I7T6_9PEZI</name>
<organism evidence="2 3">
    <name type="scientific">Trichodelitschia bisporula</name>
    <dbReference type="NCBI Taxonomy" id="703511"/>
    <lineage>
        <taxon>Eukaryota</taxon>
        <taxon>Fungi</taxon>
        <taxon>Dikarya</taxon>
        <taxon>Ascomycota</taxon>
        <taxon>Pezizomycotina</taxon>
        <taxon>Dothideomycetes</taxon>
        <taxon>Dothideomycetes incertae sedis</taxon>
        <taxon>Phaeotrichales</taxon>
        <taxon>Phaeotrichaceae</taxon>
        <taxon>Trichodelitschia</taxon>
    </lineage>
</organism>
<dbReference type="EMBL" id="ML996688">
    <property type="protein sequence ID" value="KAF2404244.1"/>
    <property type="molecule type" value="Genomic_DNA"/>
</dbReference>
<dbReference type="Proteomes" id="UP000799640">
    <property type="component" value="Unassembled WGS sequence"/>
</dbReference>
<keyword evidence="3" id="KW-1185">Reference proteome</keyword>
<evidence type="ECO:0000256" key="1">
    <source>
        <dbReference type="SAM" id="MobiDB-lite"/>
    </source>
</evidence>
<protein>
    <submittedName>
        <fullName evidence="2">Uncharacterized protein</fullName>
    </submittedName>
</protein>
<dbReference type="AlphaFoldDB" id="A0A6G1I7T6"/>
<evidence type="ECO:0000313" key="3">
    <source>
        <dbReference type="Proteomes" id="UP000799640"/>
    </source>
</evidence>
<evidence type="ECO:0000313" key="2">
    <source>
        <dbReference type="EMBL" id="KAF2404244.1"/>
    </source>
</evidence>
<gene>
    <name evidence="2" type="ORF">EJ06DRAFT_193799</name>
</gene>
<feature type="compositionally biased region" description="Low complexity" evidence="1">
    <location>
        <begin position="102"/>
        <end position="111"/>
    </location>
</feature>
<sequence>MRLLRRFPETVVASNLGYDGNDNSGRRVDLSIGGVEEGWKRGGRVSTSLRTKSKHPTPACFGGQDIHTYHVMRKGRNPATDRFLWALGEARKVSLASSLHEPPTSQPQTSPISKLSIHPSGLSNPSASPLHNPRPSVHPSRSRLSCCRHTPLFASELTVELFRDSTTRSSPQDST</sequence>
<accession>A0A6G1I7T6</accession>